<keyword evidence="3" id="KW-1185">Reference proteome</keyword>
<reference evidence="2" key="1">
    <citation type="submission" date="2022-07" db="EMBL/GenBank/DDBJ databases">
        <title>Genome sequencing of Photobacterium atrarenae GJH2-4.</title>
        <authorList>
            <person name="Park S.-J."/>
        </authorList>
    </citation>
    <scope>NUCLEOTIDE SEQUENCE</scope>
    <source>
        <strain evidence="2">GJH2-4</strain>
    </source>
</reference>
<organism evidence="2 3">
    <name type="scientific">Photobacterium atrarenae</name>
    <dbReference type="NCBI Taxonomy" id="865757"/>
    <lineage>
        <taxon>Bacteria</taxon>
        <taxon>Pseudomonadati</taxon>
        <taxon>Pseudomonadota</taxon>
        <taxon>Gammaproteobacteria</taxon>
        <taxon>Vibrionales</taxon>
        <taxon>Vibrionaceae</taxon>
        <taxon>Photobacterium</taxon>
    </lineage>
</organism>
<feature type="domain" description="Lcl C-terminal" evidence="1">
    <location>
        <begin position="89"/>
        <end position="228"/>
    </location>
</feature>
<proteinExistence type="predicted"/>
<dbReference type="RefSeq" id="WP_255390270.1">
    <property type="nucleotide sequence ID" value="NZ_CP101508.1"/>
</dbReference>
<dbReference type="PROSITE" id="PS51257">
    <property type="entry name" value="PROKAR_LIPOPROTEIN"/>
    <property type="match status" value="1"/>
</dbReference>
<dbReference type="PANTHER" id="PTHR35812:SF1">
    <property type="entry name" value="LIPOPROTEIN"/>
    <property type="match status" value="1"/>
</dbReference>
<dbReference type="Pfam" id="PF07603">
    <property type="entry name" value="Lcl_C"/>
    <property type="match status" value="2"/>
</dbReference>
<sequence length="405" mass="45098">MMVKFVTLFLTSSALTACIHEERQPTYTASAYELQRDTLFPFTVVDSGLNQCFEQSPQPIPCPSRHQPFTGQDAQYTAPASQYIDNGDGTIIDQTTGLMWQKSYTLVTLAQAEAAAKEAMLGGYPDWRLPNAKELFSLVNFSGQYRENPYNSIEAAADAMPFIDTAYFDFQYPASHNLNAIFATRTRLSGGKITHGDVVYTVNFASGQLKAYPVEPSQNRRFYIRLVRGNPDYGKNRLIDNGDGTISDVATGLMWSTLDSMRPLSWQDVLQYAENLSYGGYLDWRVPNIKELQSIVDYNRVATGKPPISPRFVTSLYQRESGDIDYALYWSSTSIKRSAGASTIQFGHSTGDALLAHYHEPATRGLDLPGVQHTSLKIVQAGNGLSILGGKRQQKHFVRAVRNIH</sequence>
<evidence type="ECO:0000313" key="3">
    <source>
        <dbReference type="Proteomes" id="UP001057998"/>
    </source>
</evidence>
<dbReference type="Proteomes" id="UP001057998">
    <property type="component" value="Chromosome 1"/>
</dbReference>
<evidence type="ECO:0000313" key="2">
    <source>
        <dbReference type="EMBL" id="UTV28947.1"/>
    </source>
</evidence>
<dbReference type="InterPro" id="IPR011460">
    <property type="entry name" value="Lcl_C"/>
</dbReference>
<name>A0ABY5GK61_9GAMM</name>
<gene>
    <name evidence="2" type="ORF">NNL38_06875</name>
</gene>
<feature type="domain" description="Lcl C-terminal" evidence="1">
    <location>
        <begin position="244"/>
        <end position="347"/>
    </location>
</feature>
<dbReference type="PANTHER" id="PTHR35812">
    <property type="entry name" value="LIPOPROTEIN"/>
    <property type="match status" value="1"/>
</dbReference>
<protein>
    <submittedName>
        <fullName evidence="2">DUF1566 domain-containing protein</fullName>
    </submittedName>
</protein>
<dbReference type="EMBL" id="CP101508">
    <property type="protein sequence ID" value="UTV28947.1"/>
    <property type="molecule type" value="Genomic_DNA"/>
</dbReference>
<accession>A0ABY5GK61</accession>
<evidence type="ECO:0000259" key="1">
    <source>
        <dbReference type="Pfam" id="PF07603"/>
    </source>
</evidence>